<evidence type="ECO:0000256" key="3">
    <source>
        <dbReference type="PROSITE-ProRule" id="PRU00708"/>
    </source>
</evidence>
<dbReference type="InterPro" id="IPR011990">
    <property type="entry name" value="TPR-like_helical_dom_sf"/>
</dbReference>
<evidence type="ECO:0008006" key="6">
    <source>
        <dbReference type="Google" id="ProtNLM"/>
    </source>
</evidence>
<evidence type="ECO:0000313" key="4">
    <source>
        <dbReference type="EMBL" id="KAE7999261.1"/>
    </source>
</evidence>
<dbReference type="EMBL" id="CM017321">
    <property type="protein sequence ID" value="KAE7999261.1"/>
    <property type="molecule type" value="Genomic_DNA"/>
</dbReference>
<comment type="similarity">
    <text evidence="1">Belongs to the PPR family. P subfamily.</text>
</comment>
<dbReference type="Proteomes" id="UP000327013">
    <property type="component" value="Chromosome 1"/>
</dbReference>
<name>A0A5N6QL96_9ROSI</name>
<reference evidence="4 5" key="1">
    <citation type="submission" date="2019-06" db="EMBL/GenBank/DDBJ databases">
        <title>A chromosomal-level reference genome of Carpinus fangiana (Coryloideae, Betulaceae).</title>
        <authorList>
            <person name="Yang X."/>
            <person name="Wang Z."/>
            <person name="Zhang L."/>
            <person name="Hao G."/>
            <person name="Liu J."/>
            <person name="Yang Y."/>
        </authorList>
    </citation>
    <scope>NUCLEOTIDE SEQUENCE [LARGE SCALE GENOMIC DNA]</scope>
    <source>
        <strain evidence="4">Cfa_2016G</strain>
        <tissue evidence="4">Leaf</tissue>
    </source>
</reference>
<proteinExistence type="inferred from homology"/>
<feature type="repeat" description="PPR" evidence="3">
    <location>
        <begin position="90"/>
        <end position="124"/>
    </location>
</feature>
<dbReference type="PROSITE" id="PS51375">
    <property type="entry name" value="PPR"/>
    <property type="match status" value="1"/>
</dbReference>
<protein>
    <recommendedName>
        <fullName evidence="6">Pentacotripeptide-repeat region of PRORP domain-containing protein</fullName>
    </recommendedName>
</protein>
<keyword evidence="5" id="KW-1185">Reference proteome</keyword>
<dbReference type="Pfam" id="PF13041">
    <property type="entry name" value="PPR_2"/>
    <property type="match status" value="1"/>
</dbReference>
<dbReference type="PANTHER" id="PTHR47932:SF44">
    <property type="entry name" value="MIOREX COMPLEX COMPONENT 1"/>
    <property type="match status" value="1"/>
</dbReference>
<evidence type="ECO:0000313" key="5">
    <source>
        <dbReference type="Proteomes" id="UP000327013"/>
    </source>
</evidence>
<accession>A0A5N6QL96</accession>
<keyword evidence="2" id="KW-0677">Repeat</keyword>
<evidence type="ECO:0000256" key="1">
    <source>
        <dbReference type="ARBA" id="ARBA00007626"/>
    </source>
</evidence>
<organism evidence="4 5">
    <name type="scientific">Carpinus fangiana</name>
    <dbReference type="NCBI Taxonomy" id="176857"/>
    <lineage>
        <taxon>Eukaryota</taxon>
        <taxon>Viridiplantae</taxon>
        <taxon>Streptophyta</taxon>
        <taxon>Embryophyta</taxon>
        <taxon>Tracheophyta</taxon>
        <taxon>Spermatophyta</taxon>
        <taxon>Magnoliopsida</taxon>
        <taxon>eudicotyledons</taxon>
        <taxon>Gunneridae</taxon>
        <taxon>Pentapetalae</taxon>
        <taxon>rosids</taxon>
        <taxon>fabids</taxon>
        <taxon>Fagales</taxon>
        <taxon>Betulaceae</taxon>
        <taxon>Carpinus</taxon>
    </lineage>
</organism>
<dbReference type="PANTHER" id="PTHR47932">
    <property type="entry name" value="ATPASE EXPRESSION PROTEIN 3"/>
    <property type="match status" value="1"/>
</dbReference>
<dbReference type="InterPro" id="IPR002885">
    <property type="entry name" value="PPR_rpt"/>
</dbReference>
<evidence type="ECO:0000256" key="2">
    <source>
        <dbReference type="ARBA" id="ARBA00022737"/>
    </source>
</evidence>
<dbReference type="AlphaFoldDB" id="A0A5N6QL96"/>
<dbReference type="Gene3D" id="1.25.40.10">
    <property type="entry name" value="Tetratricopeptide repeat domain"/>
    <property type="match status" value="1"/>
</dbReference>
<dbReference type="OrthoDB" id="185373at2759"/>
<dbReference type="NCBIfam" id="TIGR00756">
    <property type="entry name" value="PPR"/>
    <property type="match status" value="1"/>
</dbReference>
<gene>
    <name evidence="4" type="ORF">FH972_003712</name>
</gene>
<sequence length="160" mass="17964">MVWASFGGRRLPNRVRLREIGRMVGIRRKLVVVRGTAGWKRVEAGRVLRGKLSLACKLFENFSDMGVDDEADLATAVLDKLIKGIGGYLDIVMYNTLINALGKAGRIEEVNKLFEQMKTSGINPDFVTFNALSLKFIARQEIEKLRYQKTSIMGNKDDPS</sequence>